<feature type="compositionally biased region" description="Basic and acidic residues" evidence="1">
    <location>
        <begin position="168"/>
        <end position="184"/>
    </location>
</feature>
<feature type="compositionally biased region" description="Pro residues" evidence="1">
    <location>
        <begin position="42"/>
        <end position="68"/>
    </location>
</feature>
<dbReference type="Proteomes" id="UP000252770">
    <property type="component" value="Unassembled WGS sequence"/>
</dbReference>
<evidence type="ECO:0000256" key="1">
    <source>
        <dbReference type="SAM" id="MobiDB-lite"/>
    </source>
</evidence>
<feature type="region of interest" description="Disordered" evidence="1">
    <location>
        <begin position="166"/>
        <end position="187"/>
    </location>
</feature>
<dbReference type="InterPro" id="IPR035328">
    <property type="entry name" value="DUF3048_C"/>
</dbReference>
<feature type="domain" description="DUF3048" evidence="2">
    <location>
        <begin position="82"/>
        <end position="201"/>
    </location>
</feature>
<evidence type="ECO:0000259" key="2">
    <source>
        <dbReference type="Pfam" id="PF11258"/>
    </source>
</evidence>
<dbReference type="AlphaFoldDB" id="A0A367YZP7"/>
<keyword evidence="5" id="KW-1185">Reference proteome</keyword>
<dbReference type="EMBL" id="QOUI01000001">
    <property type="protein sequence ID" value="RCK71340.1"/>
    <property type="molecule type" value="Genomic_DNA"/>
</dbReference>
<comment type="caution">
    <text evidence="4">The sequence shown here is derived from an EMBL/GenBank/DDBJ whole genome shotgun (WGS) entry which is preliminary data.</text>
</comment>
<protein>
    <submittedName>
        <fullName evidence="4">DUF3048 domain-containing protein</fullName>
    </submittedName>
</protein>
<name>A0A367YZP7_9ACTN</name>
<gene>
    <name evidence="4" type="ORF">DT076_02640</name>
</gene>
<sequence>MRSQNLRRWLVAGAVALVVAAVVVVGVVVGQDRLGSGEVASTPPPTTAGAPTPSPTPTPTPTPSPTPSADPVDHLTGGEPDDGEVFAVKIDNVAAARPQVGLGSADIVVVEEVEASLTRLVAIFHTEFPERVGPVRSARNTDVELLPMLGEPGLVYSGANRLVQENVRGSEHLTPIERSDRDSSRPAPHNVVVDLGQIAEDQEVGTAQDIGWRFGERDAVWDDAEEYSDLEAEVGQDGYTFTRKGERYQPAVNGDPYVDADTGEAVLADNVVRLEVENRKDTESTDSKSIVSETTGTGRAWFSREGKTIRGTWQRDGITEPMTFTDEDGEPVLLRPGRTWVLLQG</sequence>
<evidence type="ECO:0000313" key="5">
    <source>
        <dbReference type="Proteomes" id="UP000252770"/>
    </source>
</evidence>
<dbReference type="SUPFAM" id="SSF159774">
    <property type="entry name" value="YerB-like"/>
    <property type="match status" value="1"/>
</dbReference>
<dbReference type="InterPro" id="IPR023158">
    <property type="entry name" value="YerB-like_sf"/>
</dbReference>
<feature type="domain" description="DUF3048" evidence="3">
    <location>
        <begin position="237"/>
        <end position="341"/>
    </location>
</feature>
<reference evidence="4 5" key="1">
    <citation type="submission" date="2018-07" db="EMBL/GenBank/DDBJ databases">
        <title>Desertimonas flava gen. nov. sp. nov.</title>
        <authorList>
            <person name="Liu S."/>
        </authorList>
    </citation>
    <scope>NUCLEOTIDE SEQUENCE [LARGE SCALE GENOMIC DNA]</scope>
    <source>
        <strain evidence="4 5">16Sb5-5</strain>
    </source>
</reference>
<evidence type="ECO:0000259" key="3">
    <source>
        <dbReference type="Pfam" id="PF17479"/>
    </source>
</evidence>
<dbReference type="Pfam" id="PF17479">
    <property type="entry name" value="DUF3048_C"/>
    <property type="match status" value="1"/>
</dbReference>
<dbReference type="Pfam" id="PF11258">
    <property type="entry name" value="DUF3048"/>
    <property type="match status" value="1"/>
</dbReference>
<proteinExistence type="predicted"/>
<dbReference type="InterPro" id="IPR021416">
    <property type="entry name" value="DUF3048_N"/>
</dbReference>
<evidence type="ECO:0000313" key="4">
    <source>
        <dbReference type="EMBL" id="RCK71340.1"/>
    </source>
</evidence>
<dbReference type="RefSeq" id="WP_114125041.1">
    <property type="nucleotide sequence ID" value="NZ_QOUI01000001.1"/>
</dbReference>
<organism evidence="4 5">
    <name type="scientific">Desertihabitans brevis</name>
    <dbReference type="NCBI Taxonomy" id="2268447"/>
    <lineage>
        <taxon>Bacteria</taxon>
        <taxon>Bacillati</taxon>
        <taxon>Actinomycetota</taxon>
        <taxon>Actinomycetes</taxon>
        <taxon>Propionibacteriales</taxon>
        <taxon>Propionibacteriaceae</taxon>
        <taxon>Desertihabitans</taxon>
    </lineage>
</organism>
<feature type="region of interest" description="Disordered" evidence="1">
    <location>
        <begin position="35"/>
        <end position="83"/>
    </location>
</feature>
<accession>A0A367YZP7</accession>
<dbReference type="Gene3D" id="3.50.90.10">
    <property type="entry name" value="YerB-like"/>
    <property type="match status" value="1"/>
</dbReference>